<dbReference type="InterPro" id="IPR028846">
    <property type="entry name" value="Recoverin"/>
</dbReference>
<evidence type="ECO:0000313" key="7">
    <source>
        <dbReference type="Proteomes" id="UP000014760"/>
    </source>
</evidence>
<dbReference type="EnsemblMetazoa" id="CapteT157286">
    <property type="protein sequence ID" value="CapteP157286"/>
    <property type="gene ID" value="CapteG157286"/>
</dbReference>
<protein>
    <recommendedName>
        <fullName evidence="4">EF-hand domain-containing protein</fullName>
    </recommendedName>
</protein>
<evidence type="ECO:0000313" key="6">
    <source>
        <dbReference type="EnsemblMetazoa" id="CapteP157286"/>
    </source>
</evidence>
<dbReference type="Pfam" id="PF13499">
    <property type="entry name" value="EF-hand_7"/>
    <property type="match status" value="1"/>
</dbReference>
<dbReference type="PROSITE" id="PS50222">
    <property type="entry name" value="EF_HAND_2"/>
    <property type="match status" value="1"/>
</dbReference>
<evidence type="ECO:0000256" key="2">
    <source>
        <dbReference type="ARBA" id="ARBA00022737"/>
    </source>
</evidence>
<dbReference type="SMART" id="SM00054">
    <property type="entry name" value="EFh"/>
    <property type="match status" value="2"/>
</dbReference>
<evidence type="ECO:0000256" key="1">
    <source>
        <dbReference type="ARBA" id="ARBA00022723"/>
    </source>
</evidence>
<proteinExistence type="predicted"/>
<dbReference type="AlphaFoldDB" id="R7V4A7"/>
<dbReference type="PRINTS" id="PR00450">
    <property type="entry name" value="RECOVERIN"/>
</dbReference>
<keyword evidence="7" id="KW-1185">Reference proteome</keyword>
<dbReference type="PANTHER" id="PTHR23055">
    <property type="entry name" value="CALCIUM BINDING PROTEINS"/>
    <property type="match status" value="1"/>
</dbReference>
<reference evidence="5 7" key="2">
    <citation type="journal article" date="2013" name="Nature">
        <title>Insights into bilaterian evolution from three spiralian genomes.</title>
        <authorList>
            <person name="Simakov O."/>
            <person name="Marletaz F."/>
            <person name="Cho S.J."/>
            <person name="Edsinger-Gonzales E."/>
            <person name="Havlak P."/>
            <person name="Hellsten U."/>
            <person name="Kuo D.H."/>
            <person name="Larsson T."/>
            <person name="Lv J."/>
            <person name="Arendt D."/>
            <person name="Savage R."/>
            <person name="Osoegawa K."/>
            <person name="de Jong P."/>
            <person name="Grimwood J."/>
            <person name="Chapman J.A."/>
            <person name="Shapiro H."/>
            <person name="Aerts A."/>
            <person name="Otillar R.P."/>
            <person name="Terry A.Y."/>
            <person name="Boore J.L."/>
            <person name="Grigoriev I.V."/>
            <person name="Lindberg D.R."/>
            <person name="Seaver E.C."/>
            <person name="Weisblat D.A."/>
            <person name="Putnam N.H."/>
            <person name="Rokhsar D.S."/>
        </authorList>
    </citation>
    <scope>NUCLEOTIDE SEQUENCE</scope>
    <source>
        <strain evidence="5 7">I ESC-2004</strain>
    </source>
</reference>
<gene>
    <name evidence="5" type="ORF">CAPTEDRAFT_157286</name>
</gene>
<feature type="domain" description="EF-hand" evidence="4">
    <location>
        <begin position="98"/>
        <end position="133"/>
    </location>
</feature>
<reference evidence="6" key="3">
    <citation type="submission" date="2015-06" db="UniProtKB">
        <authorList>
            <consortium name="EnsemblMetazoa"/>
        </authorList>
    </citation>
    <scope>IDENTIFICATION</scope>
</reference>
<keyword evidence="2" id="KW-0677">Repeat</keyword>
<dbReference type="STRING" id="283909.R7V4A7"/>
<dbReference type="GO" id="GO:0005509">
    <property type="term" value="F:calcium ion binding"/>
    <property type="evidence" value="ECO:0007669"/>
    <property type="project" value="InterPro"/>
</dbReference>
<dbReference type="SUPFAM" id="SSF47473">
    <property type="entry name" value="EF-hand"/>
    <property type="match status" value="1"/>
</dbReference>
<reference evidence="7" key="1">
    <citation type="submission" date="2012-12" db="EMBL/GenBank/DDBJ databases">
        <authorList>
            <person name="Hellsten U."/>
            <person name="Grimwood J."/>
            <person name="Chapman J.A."/>
            <person name="Shapiro H."/>
            <person name="Aerts A."/>
            <person name="Otillar R.P."/>
            <person name="Terry A.Y."/>
            <person name="Boore J.L."/>
            <person name="Simakov O."/>
            <person name="Marletaz F."/>
            <person name="Cho S.-J."/>
            <person name="Edsinger-Gonzales E."/>
            <person name="Havlak P."/>
            <person name="Kuo D.-H."/>
            <person name="Larsson T."/>
            <person name="Lv J."/>
            <person name="Arendt D."/>
            <person name="Savage R."/>
            <person name="Osoegawa K."/>
            <person name="de Jong P."/>
            <person name="Lindberg D.R."/>
            <person name="Seaver E.C."/>
            <person name="Weisblat D.A."/>
            <person name="Putnam N.H."/>
            <person name="Grigoriev I.V."/>
            <person name="Rokhsar D.S."/>
        </authorList>
    </citation>
    <scope>NUCLEOTIDE SEQUENCE</scope>
    <source>
        <strain evidence="7">I ESC-2004</strain>
    </source>
</reference>
<dbReference type="Gene3D" id="1.10.238.10">
    <property type="entry name" value="EF-hand"/>
    <property type="match status" value="1"/>
</dbReference>
<dbReference type="OMA" id="SWIFRLY"/>
<dbReference type="PANTHER" id="PTHR23055:SF164">
    <property type="entry name" value="EF-HAND DOMAIN-CONTAINING PROTEIN"/>
    <property type="match status" value="1"/>
</dbReference>
<dbReference type="InterPro" id="IPR002048">
    <property type="entry name" value="EF_hand_dom"/>
</dbReference>
<dbReference type="EMBL" id="KB296906">
    <property type="protein sequence ID" value="ELU11166.1"/>
    <property type="molecule type" value="Genomic_DNA"/>
</dbReference>
<feature type="region of interest" description="Disordered" evidence="3">
    <location>
        <begin position="195"/>
        <end position="230"/>
    </location>
</feature>
<dbReference type="OrthoDB" id="191686at2759"/>
<evidence type="ECO:0000313" key="5">
    <source>
        <dbReference type="EMBL" id="ELU11166.1"/>
    </source>
</evidence>
<organism evidence="5">
    <name type="scientific">Capitella teleta</name>
    <name type="common">Polychaete worm</name>
    <dbReference type="NCBI Taxonomy" id="283909"/>
    <lineage>
        <taxon>Eukaryota</taxon>
        <taxon>Metazoa</taxon>
        <taxon>Spiralia</taxon>
        <taxon>Lophotrochozoa</taxon>
        <taxon>Annelida</taxon>
        <taxon>Polychaeta</taxon>
        <taxon>Sedentaria</taxon>
        <taxon>Scolecida</taxon>
        <taxon>Capitellidae</taxon>
        <taxon>Capitella</taxon>
    </lineage>
</organism>
<evidence type="ECO:0000259" key="4">
    <source>
        <dbReference type="PROSITE" id="PS50222"/>
    </source>
</evidence>
<sequence length="230" mass="26131">MGNDTAKLSPTVMTDLIEKTTFEADEIHTFYREFEKGCHPGSLAMTREEFKTMYSRWFPKGDPGAFADHVFNTFDLDDKDRVRFRDILAMLTINLKGTMEQRLEWTFNLYDIGNTGYIERSELLDIIKSMHRIKANALPAESKATPNQICDYIMQKADSNRDGRISRQGFLTAAMQSKTIQNMLVGTLVASSSPFLGRKHTRSPNRERSGSTRSETESPPAVPKSYNLKA</sequence>
<keyword evidence="1" id="KW-0479">Metal-binding</keyword>
<evidence type="ECO:0000256" key="3">
    <source>
        <dbReference type="SAM" id="MobiDB-lite"/>
    </source>
</evidence>
<dbReference type="EMBL" id="AMQN01005830">
    <property type="status" value="NOT_ANNOTATED_CDS"/>
    <property type="molecule type" value="Genomic_DNA"/>
</dbReference>
<name>R7V4A7_CAPTE</name>
<dbReference type="InterPro" id="IPR011992">
    <property type="entry name" value="EF-hand-dom_pair"/>
</dbReference>
<feature type="compositionally biased region" description="Basic and acidic residues" evidence="3">
    <location>
        <begin position="204"/>
        <end position="216"/>
    </location>
</feature>
<accession>R7V4A7</accession>
<dbReference type="Proteomes" id="UP000014760">
    <property type="component" value="Unassembled WGS sequence"/>
</dbReference>
<dbReference type="CDD" id="cd00051">
    <property type="entry name" value="EFh"/>
    <property type="match status" value="1"/>
</dbReference>
<dbReference type="HOGENOM" id="CLU_072366_1_0_1"/>